<dbReference type="RefSeq" id="WP_157892631.1">
    <property type="nucleotide sequence ID" value="NZ_JBHRTS010000001.1"/>
</dbReference>
<accession>A0ABV7J8S8</accession>
<keyword evidence="1" id="KW-1133">Transmembrane helix</keyword>
<evidence type="ECO:0000256" key="1">
    <source>
        <dbReference type="SAM" id="Phobius"/>
    </source>
</evidence>
<sequence length="319" mass="36589">MKSSMIPRIFKQKFNQFINRRGREPLPITFHWRRIYVLPSKPGLFFAAIWFLMMMAGLNFNNNMSLMLVFLLFGLAQVLLHKTFFNLRNLKLTHINAEPVFLGEQARLTIQLTSDDEKWQIHGAIGEHSTVVDITSGSSRLALPVATTIRGWQPLERIKLFTRFPVGLFTVWVYCIPKSNFLVYPKPESPCPPFPNHGGLDGEQTTISKGDELSSIRDYRHGDPIRDIAWKKSAQTEQTWVKEFLQVQGKHLVFDYQQMHEGNTEFRLSRLTAWILAAEDQQAHYQLLLPGFDSGLSRGESHKHLCLRALAEQPNGGLS</sequence>
<comment type="caution">
    <text evidence="2">The sequence shown here is derived from an EMBL/GenBank/DDBJ whole genome shotgun (WGS) entry which is preliminary data.</text>
</comment>
<evidence type="ECO:0000313" key="3">
    <source>
        <dbReference type="Proteomes" id="UP001595533"/>
    </source>
</evidence>
<feature type="transmembrane region" description="Helical" evidence="1">
    <location>
        <begin position="43"/>
        <end position="60"/>
    </location>
</feature>
<reference evidence="3" key="1">
    <citation type="journal article" date="2019" name="Int. J. Syst. Evol. Microbiol.">
        <title>The Global Catalogue of Microorganisms (GCM) 10K type strain sequencing project: providing services to taxonomists for standard genome sequencing and annotation.</title>
        <authorList>
            <consortium name="The Broad Institute Genomics Platform"/>
            <consortium name="The Broad Institute Genome Sequencing Center for Infectious Disease"/>
            <person name="Wu L."/>
            <person name="Ma J."/>
        </authorList>
    </citation>
    <scope>NUCLEOTIDE SEQUENCE [LARGE SCALE GENOMIC DNA]</scope>
    <source>
        <strain evidence="3">KCTC 42953</strain>
    </source>
</reference>
<dbReference type="EMBL" id="JBHRTS010000001">
    <property type="protein sequence ID" value="MFC3193063.1"/>
    <property type="molecule type" value="Genomic_DNA"/>
</dbReference>
<dbReference type="PANTHER" id="PTHR34351">
    <property type="entry name" value="SLR1927 PROTEIN-RELATED"/>
    <property type="match status" value="1"/>
</dbReference>
<organism evidence="2 3">
    <name type="scientific">Marinicella sediminis</name>
    <dbReference type="NCBI Taxonomy" id="1792834"/>
    <lineage>
        <taxon>Bacteria</taxon>
        <taxon>Pseudomonadati</taxon>
        <taxon>Pseudomonadota</taxon>
        <taxon>Gammaproteobacteria</taxon>
        <taxon>Lysobacterales</taxon>
        <taxon>Marinicellaceae</taxon>
        <taxon>Marinicella</taxon>
    </lineage>
</organism>
<keyword evidence="3" id="KW-1185">Reference proteome</keyword>
<name>A0ABV7J8S8_9GAMM</name>
<protein>
    <submittedName>
        <fullName evidence="2">DUF58 domain-containing protein</fullName>
    </submittedName>
</protein>
<keyword evidence="1" id="KW-0472">Membrane</keyword>
<dbReference type="PANTHER" id="PTHR34351:SF1">
    <property type="entry name" value="SLR1927 PROTEIN"/>
    <property type="match status" value="1"/>
</dbReference>
<feature type="transmembrane region" description="Helical" evidence="1">
    <location>
        <begin position="66"/>
        <end position="85"/>
    </location>
</feature>
<evidence type="ECO:0000313" key="2">
    <source>
        <dbReference type="EMBL" id="MFC3193063.1"/>
    </source>
</evidence>
<keyword evidence="1" id="KW-0812">Transmembrane</keyword>
<dbReference type="Proteomes" id="UP001595533">
    <property type="component" value="Unassembled WGS sequence"/>
</dbReference>
<proteinExistence type="predicted"/>
<gene>
    <name evidence="2" type="ORF">ACFODZ_02300</name>
</gene>